<proteinExistence type="predicted"/>
<reference evidence="6" key="1">
    <citation type="journal article" date="2014" name="Front. Microbiol.">
        <title>High frequency of phylogenetically diverse reductive dehalogenase-homologous genes in deep subseafloor sedimentary metagenomes.</title>
        <authorList>
            <person name="Kawai M."/>
            <person name="Futagami T."/>
            <person name="Toyoda A."/>
            <person name="Takaki Y."/>
            <person name="Nishi S."/>
            <person name="Hori S."/>
            <person name="Arai W."/>
            <person name="Tsubouchi T."/>
            <person name="Morono Y."/>
            <person name="Uchiyama I."/>
            <person name="Ito T."/>
            <person name="Fujiyama A."/>
            <person name="Inagaki F."/>
            <person name="Takami H."/>
        </authorList>
    </citation>
    <scope>NUCLEOTIDE SEQUENCE</scope>
    <source>
        <strain evidence="6">Expedition CK06-06</strain>
    </source>
</reference>
<comment type="subcellular location">
    <subcellularLocation>
        <location evidence="1">Endomembrane system</location>
        <topology evidence="1">Multi-pass membrane protein</topology>
    </subcellularLocation>
</comment>
<keyword evidence="4 5" id="KW-0472">Membrane</keyword>
<dbReference type="EMBL" id="BARW01004934">
    <property type="protein sequence ID" value="GAI68149.1"/>
    <property type="molecule type" value="Genomic_DNA"/>
</dbReference>
<evidence type="ECO:0000256" key="3">
    <source>
        <dbReference type="ARBA" id="ARBA00022989"/>
    </source>
</evidence>
<accession>X1SK43</accession>
<evidence type="ECO:0000256" key="2">
    <source>
        <dbReference type="ARBA" id="ARBA00022692"/>
    </source>
</evidence>
<keyword evidence="3 5" id="KW-1133">Transmembrane helix</keyword>
<name>X1SK43_9ZZZZ</name>
<feature type="transmembrane region" description="Helical" evidence="5">
    <location>
        <begin position="102"/>
        <end position="120"/>
    </location>
</feature>
<feature type="transmembrane region" description="Helical" evidence="5">
    <location>
        <begin position="126"/>
        <end position="148"/>
    </location>
</feature>
<evidence type="ECO:0000313" key="6">
    <source>
        <dbReference type="EMBL" id="GAI68149.1"/>
    </source>
</evidence>
<dbReference type="Pfam" id="PF07690">
    <property type="entry name" value="MFS_1"/>
    <property type="match status" value="1"/>
</dbReference>
<feature type="transmembrane region" description="Helical" evidence="5">
    <location>
        <begin position="160"/>
        <end position="186"/>
    </location>
</feature>
<dbReference type="InterPro" id="IPR050495">
    <property type="entry name" value="ATG22/LtaA_families"/>
</dbReference>
<comment type="caution">
    <text evidence="6">The sequence shown here is derived from an EMBL/GenBank/DDBJ whole genome shotgun (WGS) entry which is preliminary data.</text>
</comment>
<feature type="non-terminal residue" evidence="6">
    <location>
        <position position="220"/>
    </location>
</feature>
<dbReference type="PANTHER" id="PTHR23519">
    <property type="entry name" value="AUTOPHAGY-RELATED PROTEIN 22"/>
    <property type="match status" value="1"/>
</dbReference>
<feature type="transmembrane region" description="Helical" evidence="5">
    <location>
        <begin position="68"/>
        <end position="90"/>
    </location>
</feature>
<evidence type="ECO:0000256" key="4">
    <source>
        <dbReference type="ARBA" id="ARBA00023136"/>
    </source>
</evidence>
<sequence length="220" mass="24595">MKTIKMSLDINNEEIEVETTTSKRNVFFWAMYDLANTIYSMVIVSLIINRYVLVIGQVEYGLPYGSVSFLFGVVALIMQIAVAICIPILGALSDNVGKRKPFVISLTGIILLFTSLIGFYHDLTIVLLLFVIANVAYQFSLMFYDAMLPFIAKREDIGKVAGFGVAWGYFGTIISLLIMLPLIRLLNDMNTDPSQGPVVYGYTGHWFTFVLPMILFLVCA</sequence>
<feature type="transmembrane region" description="Helical" evidence="5">
    <location>
        <begin position="26"/>
        <end position="48"/>
    </location>
</feature>
<protein>
    <recommendedName>
        <fullName evidence="7">Major facilitator superfamily (MFS) profile domain-containing protein</fullName>
    </recommendedName>
</protein>
<dbReference type="PANTHER" id="PTHR23519:SF1">
    <property type="entry name" value="AUTOPHAGY-RELATED PROTEIN 22"/>
    <property type="match status" value="1"/>
</dbReference>
<dbReference type="InterPro" id="IPR036259">
    <property type="entry name" value="MFS_trans_sf"/>
</dbReference>
<dbReference type="SUPFAM" id="SSF103473">
    <property type="entry name" value="MFS general substrate transporter"/>
    <property type="match status" value="1"/>
</dbReference>
<feature type="transmembrane region" description="Helical" evidence="5">
    <location>
        <begin position="198"/>
        <end position="219"/>
    </location>
</feature>
<dbReference type="AlphaFoldDB" id="X1SK43"/>
<evidence type="ECO:0000256" key="5">
    <source>
        <dbReference type="SAM" id="Phobius"/>
    </source>
</evidence>
<keyword evidence="2 5" id="KW-0812">Transmembrane</keyword>
<dbReference type="GO" id="GO:0012505">
    <property type="term" value="C:endomembrane system"/>
    <property type="evidence" value="ECO:0007669"/>
    <property type="project" value="UniProtKB-SubCell"/>
</dbReference>
<dbReference type="GO" id="GO:0022857">
    <property type="term" value="F:transmembrane transporter activity"/>
    <property type="evidence" value="ECO:0007669"/>
    <property type="project" value="InterPro"/>
</dbReference>
<dbReference type="InterPro" id="IPR011701">
    <property type="entry name" value="MFS"/>
</dbReference>
<evidence type="ECO:0000256" key="1">
    <source>
        <dbReference type="ARBA" id="ARBA00004127"/>
    </source>
</evidence>
<dbReference type="Gene3D" id="1.20.1250.20">
    <property type="entry name" value="MFS general substrate transporter like domains"/>
    <property type="match status" value="1"/>
</dbReference>
<evidence type="ECO:0008006" key="7">
    <source>
        <dbReference type="Google" id="ProtNLM"/>
    </source>
</evidence>
<organism evidence="6">
    <name type="scientific">marine sediment metagenome</name>
    <dbReference type="NCBI Taxonomy" id="412755"/>
    <lineage>
        <taxon>unclassified sequences</taxon>
        <taxon>metagenomes</taxon>
        <taxon>ecological metagenomes</taxon>
    </lineage>
</organism>
<gene>
    <name evidence="6" type="ORF">S12H4_11138</name>
</gene>